<feature type="transmembrane region" description="Helical" evidence="1">
    <location>
        <begin position="37"/>
        <end position="59"/>
    </location>
</feature>
<protein>
    <recommendedName>
        <fullName evidence="4">Esterase</fullName>
    </recommendedName>
</protein>
<dbReference type="InterPro" id="IPR050583">
    <property type="entry name" value="Mycobacterial_A85_antigen"/>
</dbReference>
<sequence>MELTDPGPLIILGVLAAAFFTLVVIGWPRPRLRGLRIGIRAVEVLLLNAVVVVTAFALLNDQYVFYSSWADLLGSRSAQTQLHQGGSNRTVIASKVGAGALHQQGPTNYALPQAGSRLQTYSVLDRASGTYVPVVVYLPAGYNPASPRRYPVIVGLHGFPGTPISFLHPNAFVATADRMTSEHRLASTIFIIPTIDTPVYVDTECINGPPGQPQTDTWLARDVPAWAVQHLHVSTARTSWATMGYSYGGWCAAELALRHPSIFAAAVVFQGYFRPDFGAGYDPLTPKELLPYDLVRLARLAPPPVALWVFTTRQDTLSYPTTARFLSVARAPLDVQAVILNTGGHRASLYAPYCPAALTWLASTLPGFRA</sequence>
<dbReference type="Proteomes" id="UP000019494">
    <property type="component" value="Unassembled WGS sequence"/>
</dbReference>
<dbReference type="GO" id="GO:0016747">
    <property type="term" value="F:acyltransferase activity, transferring groups other than amino-acyl groups"/>
    <property type="evidence" value="ECO:0007669"/>
    <property type="project" value="TreeGrafter"/>
</dbReference>
<evidence type="ECO:0000313" key="2">
    <source>
        <dbReference type="EMBL" id="EWT07481.1"/>
    </source>
</evidence>
<reference evidence="3" key="1">
    <citation type="submission" date="2013-08" db="EMBL/GenBank/DDBJ databases">
        <title>Intrasporangium oryzae NRRL B-24470.</title>
        <authorList>
            <person name="Liu H."/>
            <person name="Wang G."/>
        </authorList>
    </citation>
    <scope>NUCLEOTIDE SEQUENCE [LARGE SCALE GENOMIC DNA]</scope>
    <source>
        <strain evidence="3">Q5-1</strain>
    </source>
</reference>
<keyword evidence="1" id="KW-0472">Membrane</keyword>
<evidence type="ECO:0008006" key="4">
    <source>
        <dbReference type="Google" id="ProtNLM"/>
    </source>
</evidence>
<evidence type="ECO:0000256" key="1">
    <source>
        <dbReference type="SAM" id="Phobius"/>
    </source>
</evidence>
<organism evidence="2 3">
    <name type="scientific">Intrasporangium chromatireducens Q5-1</name>
    <dbReference type="NCBI Taxonomy" id="584657"/>
    <lineage>
        <taxon>Bacteria</taxon>
        <taxon>Bacillati</taxon>
        <taxon>Actinomycetota</taxon>
        <taxon>Actinomycetes</taxon>
        <taxon>Micrococcales</taxon>
        <taxon>Intrasporangiaceae</taxon>
        <taxon>Intrasporangium</taxon>
    </lineage>
</organism>
<evidence type="ECO:0000313" key="3">
    <source>
        <dbReference type="Proteomes" id="UP000019494"/>
    </source>
</evidence>
<dbReference type="SUPFAM" id="SSF53474">
    <property type="entry name" value="alpha/beta-Hydrolases"/>
    <property type="match status" value="1"/>
</dbReference>
<dbReference type="RefSeq" id="WP_034713199.1">
    <property type="nucleotide sequence ID" value="NZ_AWQS01000011.1"/>
</dbReference>
<gene>
    <name evidence="2" type="ORF">N864_00075</name>
</gene>
<name>W9GMJ0_9MICO</name>
<dbReference type="PANTHER" id="PTHR48098:SF1">
    <property type="entry name" value="DIACYLGLYCEROL ACYLTRANSFERASE_MYCOLYLTRANSFERASE AG85A"/>
    <property type="match status" value="1"/>
</dbReference>
<proteinExistence type="predicted"/>
<dbReference type="Gene3D" id="3.40.50.1820">
    <property type="entry name" value="alpha/beta hydrolase"/>
    <property type="match status" value="1"/>
</dbReference>
<keyword evidence="1" id="KW-1133">Transmembrane helix</keyword>
<dbReference type="EMBL" id="AWQS01000011">
    <property type="protein sequence ID" value="EWT07481.1"/>
    <property type="molecule type" value="Genomic_DNA"/>
</dbReference>
<dbReference type="PANTHER" id="PTHR48098">
    <property type="entry name" value="ENTEROCHELIN ESTERASE-RELATED"/>
    <property type="match status" value="1"/>
</dbReference>
<dbReference type="Pfam" id="PF00756">
    <property type="entry name" value="Esterase"/>
    <property type="match status" value="1"/>
</dbReference>
<feature type="transmembrane region" description="Helical" evidence="1">
    <location>
        <begin position="6"/>
        <end position="25"/>
    </location>
</feature>
<dbReference type="InterPro" id="IPR000801">
    <property type="entry name" value="Esterase-like"/>
</dbReference>
<keyword evidence="3" id="KW-1185">Reference proteome</keyword>
<dbReference type="AlphaFoldDB" id="W9GMJ0"/>
<keyword evidence="1" id="KW-0812">Transmembrane</keyword>
<accession>W9GMJ0</accession>
<dbReference type="InterPro" id="IPR029058">
    <property type="entry name" value="AB_hydrolase_fold"/>
</dbReference>
<dbReference type="OrthoDB" id="3723842at2"/>
<comment type="caution">
    <text evidence="2">The sequence shown here is derived from an EMBL/GenBank/DDBJ whole genome shotgun (WGS) entry which is preliminary data.</text>
</comment>